<feature type="region of interest" description="Disordered" evidence="1">
    <location>
        <begin position="70"/>
        <end position="112"/>
    </location>
</feature>
<protein>
    <submittedName>
        <fullName evidence="2">Uncharacterized protein</fullName>
    </submittedName>
</protein>
<sequence length="136" mass="13724">MAALPCACRQAACSSSHKAARVQARRPPVRALQLHARAATLVAAALAGNNPTGAVARRGSTACGRCLASRTARGGGDVHRGTRPRRRRRPRGCPTLGATPPVGVPLAGEGSDPALRHIAHCRQGGGGGDSGNSRGG</sequence>
<name>A0A4S8JS09_MUSBA</name>
<gene>
    <name evidence="2" type="ORF">C4D60_Mb01t31110</name>
</gene>
<comment type="caution">
    <text evidence="2">The sequence shown here is derived from an EMBL/GenBank/DDBJ whole genome shotgun (WGS) entry which is preliminary data.</text>
</comment>
<dbReference type="Proteomes" id="UP000317650">
    <property type="component" value="Chromosome 1"/>
</dbReference>
<proteinExistence type="predicted"/>
<accession>A0A4S8JS09</accession>
<evidence type="ECO:0000256" key="1">
    <source>
        <dbReference type="SAM" id="MobiDB-lite"/>
    </source>
</evidence>
<keyword evidence="3" id="KW-1185">Reference proteome</keyword>
<evidence type="ECO:0000313" key="2">
    <source>
        <dbReference type="EMBL" id="THU64877.1"/>
    </source>
</evidence>
<evidence type="ECO:0000313" key="3">
    <source>
        <dbReference type="Proteomes" id="UP000317650"/>
    </source>
</evidence>
<reference evidence="2 3" key="1">
    <citation type="journal article" date="2019" name="Nat. Plants">
        <title>Genome sequencing of Musa balbisiana reveals subgenome evolution and function divergence in polyploid bananas.</title>
        <authorList>
            <person name="Yao X."/>
        </authorList>
    </citation>
    <scope>NUCLEOTIDE SEQUENCE [LARGE SCALE GENOMIC DNA]</scope>
    <source>
        <strain evidence="3">cv. DH-PKW</strain>
        <tissue evidence="2">Leaves</tissue>
    </source>
</reference>
<feature type="compositionally biased region" description="Basic residues" evidence="1">
    <location>
        <begin position="81"/>
        <end position="91"/>
    </location>
</feature>
<organism evidence="2 3">
    <name type="scientific">Musa balbisiana</name>
    <name type="common">Banana</name>
    <dbReference type="NCBI Taxonomy" id="52838"/>
    <lineage>
        <taxon>Eukaryota</taxon>
        <taxon>Viridiplantae</taxon>
        <taxon>Streptophyta</taxon>
        <taxon>Embryophyta</taxon>
        <taxon>Tracheophyta</taxon>
        <taxon>Spermatophyta</taxon>
        <taxon>Magnoliopsida</taxon>
        <taxon>Liliopsida</taxon>
        <taxon>Zingiberales</taxon>
        <taxon>Musaceae</taxon>
        <taxon>Musa</taxon>
    </lineage>
</organism>
<dbReference type="EMBL" id="PYDT01000004">
    <property type="protein sequence ID" value="THU64877.1"/>
    <property type="molecule type" value="Genomic_DNA"/>
</dbReference>
<dbReference type="AlphaFoldDB" id="A0A4S8JS09"/>